<organism evidence="4 5">
    <name type="scientific">Candidatus Ornithomonoglobus merdipullorum</name>
    <dbReference type="NCBI Taxonomy" id="2840895"/>
    <lineage>
        <taxon>Bacteria</taxon>
        <taxon>Bacillati</taxon>
        <taxon>Bacillota</taxon>
        <taxon>Clostridia</taxon>
        <taxon>Candidatus Ornithomonoglobus</taxon>
    </lineage>
</organism>
<evidence type="ECO:0000259" key="2">
    <source>
        <dbReference type="PROSITE" id="PS51736"/>
    </source>
</evidence>
<evidence type="ECO:0000313" key="5">
    <source>
        <dbReference type="Proteomes" id="UP000824109"/>
    </source>
</evidence>
<proteinExistence type="predicted"/>
<dbReference type="InterPro" id="IPR050639">
    <property type="entry name" value="SSR_resolvase"/>
</dbReference>
<dbReference type="SMART" id="SM00857">
    <property type="entry name" value="Resolvase"/>
    <property type="match status" value="1"/>
</dbReference>
<dbReference type="InterPro" id="IPR006119">
    <property type="entry name" value="Resolv_N"/>
</dbReference>
<evidence type="ECO:0000313" key="4">
    <source>
        <dbReference type="EMBL" id="HIU56481.1"/>
    </source>
</evidence>
<comment type="caution">
    <text evidence="4">The sequence shown here is derived from an EMBL/GenBank/DDBJ whole genome shotgun (WGS) entry which is preliminary data.</text>
</comment>
<name>A0A9D1SDU6_9FIRM</name>
<dbReference type="PROSITE" id="PS51737">
    <property type="entry name" value="RECOMBINASE_DNA_BIND"/>
    <property type="match status" value="1"/>
</dbReference>
<evidence type="ECO:0000259" key="3">
    <source>
        <dbReference type="PROSITE" id="PS51737"/>
    </source>
</evidence>
<dbReference type="EMBL" id="DVNB01000021">
    <property type="protein sequence ID" value="HIU56481.1"/>
    <property type="molecule type" value="Genomic_DNA"/>
</dbReference>
<evidence type="ECO:0000256" key="1">
    <source>
        <dbReference type="SAM" id="Coils"/>
    </source>
</evidence>
<gene>
    <name evidence="4" type="ORF">IAA61_01545</name>
</gene>
<dbReference type="SUPFAM" id="SSF53041">
    <property type="entry name" value="Resolvase-like"/>
    <property type="match status" value="1"/>
</dbReference>
<dbReference type="Gene3D" id="3.40.50.1390">
    <property type="entry name" value="Resolvase, N-terminal catalytic domain"/>
    <property type="match status" value="1"/>
</dbReference>
<dbReference type="InterPro" id="IPR038109">
    <property type="entry name" value="DNA_bind_recomb_sf"/>
</dbReference>
<dbReference type="Proteomes" id="UP000824109">
    <property type="component" value="Unassembled WGS sequence"/>
</dbReference>
<reference evidence="4" key="1">
    <citation type="submission" date="2020-10" db="EMBL/GenBank/DDBJ databases">
        <authorList>
            <person name="Gilroy R."/>
        </authorList>
    </citation>
    <scope>NUCLEOTIDE SEQUENCE</scope>
    <source>
        <strain evidence="4">USAMLcec3-3695</strain>
    </source>
</reference>
<sequence length="516" mass="59676">MKDEYVIAKYLRLSSEDGDKAESESITNQRRLIDNYIRKMFGDIKHRTVELIDDGYSGTNMDRPGMKKLLIMAETHTVDCIVVKDFSRFARDYIEMGRYVEQRFPELQIRFISINDGYDSIEHIGSAGSIDVALKNIIYTMYSMDLSEKIKSSRKVLYRQGKNIAPYAFYGYKKDPDDKHHIIIDEPAANVVKRLFEMSAHGCGATEIARRLNNEGILTPAQYKKRQYPKYGTWDRFEGYTKWTSSMVRGLLRDERYTGKYIGARNERVAVGSRKHRRRSEDDIAVIEHAHEPIVSDELYKAVQPIVHGGTRPRSDKGIMRGLIRCGGCGHSMAAYGVKNDNVKYYCPYKSYSEHNQCCKTSICDSELATMIIDIVQRELEKAADPEKADKAVKRELYEKITAAERLRCSIESNKKEKLSLYMRLAKGEYDENDFSEQIKELSSSIKENEMRLNALEASIKETKQLSFKDMLLRFKESAEDDRGLIRKLVNTVYVYEDKRIKIVWNFGDINHLIET</sequence>
<dbReference type="PANTHER" id="PTHR30461">
    <property type="entry name" value="DNA-INVERTASE FROM LAMBDOID PROPHAGE"/>
    <property type="match status" value="1"/>
</dbReference>
<dbReference type="AlphaFoldDB" id="A0A9D1SDU6"/>
<feature type="domain" description="Resolvase/invertase-type recombinase catalytic" evidence="2">
    <location>
        <begin position="6"/>
        <end position="161"/>
    </location>
</feature>
<reference evidence="4" key="2">
    <citation type="journal article" date="2021" name="PeerJ">
        <title>Extensive microbial diversity within the chicken gut microbiome revealed by metagenomics and culture.</title>
        <authorList>
            <person name="Gilroy R."/>
            <person name="Ravi A."/>
            <person name="Getino M."/>
            <person name="Pursley I."/>
            <person name="Horton D.L."/>
            <person name="Alikhan N.F."/>
            <person name="Baker D."/>
            <person name="Gharbi K."/>
            <person name="Hall N."/>
            <person name="Watson M."/>
            <person name="Adriaenssens E.M."/>
            <person name="Foster-Nyarko E."/>
            <person name="Jarju S."/>
            <person name="Secka A."/>
            <person name="Antonio M."/>
            <person name="Oren A."/>
            <person name="Chaudhuri R.R."/>
            <person name="La Ragione R."/>
            <person name="Hildebrand F."/>
            <person name="Pallen M.J."/>
        </authorList>
    </citation>
    <scope>NUCLEOTIDE SEQUENCE</scope>
    <source>
        <strain evidence="4">USAMLcec3-3695</strain>
    </source>
</reference>
<dbReference type="Gene3D" id="3.90.1750.20">
    <property type="entry name" value="Putative Large Serine Recombinase, Chain B, Domain 2"/>
    <property type="match status" value="1"/>
</dbReference>
<feature type="coiled-coil region" evidence="1">
    <location>
        <begin position="439"/>
        <end position="466"/>
    </location>
</feature>
<feature type="domain" description="Recombinase" evidence="3">
    <location>
        <begin position="169"/>
        <end position="313"/>
    </location>
</feature>
<dbReference type="PANTHER" id="PTHR30461:SF23">
    <property type="entry name" value="DNA RECOMBINASE-RELATED"/>
    <property type="match status" value="1"/>
</dbReference>
<dbReference type="InterPro" id="IPR036162">
    <property type="entry name" value="Resolvase-like_N_sf"/>
</dbReference>
<dbReference type="Pfam" id="PF00239">
    <property type="entry name" value="Resolvase"/>
    <property type="match status" value="1"/>
</dbReference>
<protein>
    <submittedName>
        <fullName evidence="4">Recombinase family protein</fullName>
    </submittedName>
</protein>
<keyword evidence="1" id="KW-0175">Coiled coil</keyword>
<dbReference type="Pfam" id="PF07508">
    <property type="entry name" value="Recombinase"/>
    <property type="match status" value="1"/>
</dbReference>
<dbReference type="InterPro" id="IPR011109">
    <property type="entry name" value="DNA_bind_recombinase_dom"/>
</dbReference>
<accession>A0A9D1SDU6</accession>
<dbReference type="GO" id="GO:0000150">
    <property type="term" value="F:DNA strand exchange activity"/>
    <property type="evidence" value="ECO:0007669"/>
    <property type="project" value="InterPro"/>
</dbReference>
<dbReference type="GO" id="GO:0003677">
    <property type="term" value="F:DNA binding"/>
    <property type="evidence" value="ECO:0007669"/>
    <property type="project" value="InterPro"/>
</dbReference>
<dbReference type="PROSITE" id="PS51736">
    <property type="entry name" value="RECOMBINASES_3"/>
    <property type="match status" value="1"/>
</dbReference>